<accession>A0AAJ6DDK8</accession>
<evidence type="ECO:0000313" key="2">
    <source>
        <dbReference type="EMBL" id="WGH94336.1"/>
    </source>
</evidence>
<reference evidence="2 3" key="1">
    <citation type="submission" date="2023-03" db="EMBL/GenBank/DDBJ databases">
        <title>Complete genome sequences of several Auritidibacter ignavus strains isolated from ear infections.</title>
        <authorList>
            <person name="Baehr T."/>
            <person name="Baumhoegger A.M."/>
        </authorList>
    </citation>
    <scope>NUCLEOTIDE SEQUENCE [LARGE SCALE GENOMIC DNA]</scope>
    <source>
        <strain evidence="2 3">BABAE-6</strain>
    </source>
</reference>
<dbReference type="InterPro" id="IPR021888">
    <property type="entry name" value="DUF3499"/>
</dbReference>
<dbReference type="AlphaFoldDB" id="A0AAJ6DDK8"/>
<feature type="compositionally biased region" description="Basic residues" evidence="1">
    <location>
        <begin position="165"/>
        <end position="174"/>
    </location>
</feature>
<protein>
    <submittedName>
        <fullName evidence="2">DUF3499 domain-containing protein</fullName>
    </submittedName>
</protein>
<organism evidence="2 3">
    <name type="scientific">Auritidibacter ignavus</name>
    <dbReference type="NCBI Taxonomy" id="678932"/>
    <lineage>
        <taxon>Bacteria</taxon>
        <taxon>Bacillati</taxon>
        <taxon>Actinomycetota</taxon>
        <taxon>Actinomycetes</taxon>
        <taxon>Micrococcales</taxon>
        <taxon>Micrococcaceae</taxon>
        <taxon>Auritidibacter</taxon>
    </lineage>
</organism>
<keyword evidence="3" id="KW-1185">Reference proteome</keyword>
<dbReference type="GeneID" id="83695559"/>
<dbReference type="Proteomes" id="UP001224674">
    <property type="component" value="Chromosome"/>
</dbReference>
<gene>
    <name evidence="2" type="ORF">QDX21_06005</name>
</gene>
<evidence type="ECO:0000313" key="3">
    <source>
        <dbReference type="Proteomes" id="UP001224674"/>
    </source>
</evidence>
<feature type="compositionally biased region" description="Basic and acidic residues" evidence="1">
    <location>
        <begin position="116"/>
        <end position="129"/>
    </location>
</feature>
<evidence type="ECO:0000256" key="1">
    <source>
        <dbReference type="SAM" id="MobiDB-lite"/>
    </source>
</evidence>
<feature type="compositionally biased region" description="Low complexity" evidence="1">
    <location>
        <begin position="97"/>
        <end position="111"/>
    </location>
</feature>
<dbReference type="EMBL" id="CP122566">
    <property type="protein sequence ID" value="WGH94336.1"/>
    <property type="molecule type" value="Genomic_DNA"/>
</dbReference>
<name>A0AAJ6DDK8_9MICC</name>
<sequence length="174" mass="18701">MATIRQCSKTGCKSPAAATLTFNYRDSTVVVGPMSQRAEPHAHDLCARHAVEMTAPVGWEMMRLFPDENAVPTPEPVADPDDLLALAHAVSRPSTDPAQTESEPPEASSTTEELDKDPGRTDRSVESAHTDTASGLRRPEAMGPEGPARPLHASGGEAPGLRLVKQPRPRYRES</sequence>
<dbReference type="RefSeq" id="WP_180342606.1">
    <property type="nucleotide sequence ID" value="NZ_CP122561.1"/>
</dbReference>
<dbReference type="Pfam" id="PF12005">
    <property type="entry name" value="DUF3499"/>
    <property type="match status" value="1"/>
</dbReference>
<proteinExistence type="predicted"/>
<feature type="region of interest" description="Disordered" evidence="1">
    <location>
        <begin position="69"/>
        <end position="174"/>
    </location>
</feature>